<sequence>MGTGAGTKLLKEIGNAQRSVKISSPYLSPKMVDELVWLHKKGIKVTLITSDKFDIRSYRQERSIQPLVVQNRHLDESANRIRNRWLFTQKVLIVGSIVLTLFLVVLSIFSYDSAYIYGLGIALLLFLCSRYARRKTKHIKIYLYTYSSLFPFKVFVAPDSYQINDMFIHGKIYIIDGHTAYLGSLNFTESGTKYNYETRIRVTDTEAVRKIEEEFDALYDHPDLAFFGLEQLGKSIFKESFNQSSSELRVTFS</sequence>
<dbReference type="InterPro" id="IPR025202">
    <property type="entry name" value="PLD-like_dom"/>
</dbReference>
<dbReference type="PANTHER" id="PTHR21248">
    <property type="entry name" value="CARDIOLIPIN SYNTHASE"/>
    <property type="match status" value="1"/>
</dbReference>
<proteinExistence type="predicted"/>
<keyword evidence="4" id="KW-1185">Reference proteome</keyword>
<dbReference type="PROSITE" id="PS50035">
    <property type="entry name" value="PLD"/>
    <property type="match status" value="1"/>
</dbReference>
<dbReference type="EMBL" id="JBHSAW010000003">
    <property type="protein sequence ID" value="MFC4094865.1"/>
    <property type="molecule type" value="Genomic_DNA"/>
</dbReference>
<keyword evidence="1" id="KW-0472">Membrane</keyword>
<dbReference type="PANTHER" id="PTHR21248:SF22">
    <property type="entry name" value="PHOSPHOLIPASE D"/>
    <property type="match status" value="1"/>
</dbReference>
<dbReference type="Pfam" id="PF13091">
    <property type="entry name" value="PLDc_2"/>
    <property type="match status" value="2"/>
</dbReference>
<feature type="transmembrane region" description="Helical" evidence="1">
    <location>
        <begin position="115"/>
        <end position="132"/>
    </location>
</feature>
<feature type="domain" description="PLD phosphodiesterase" evidence="2">
    <location>
        <begin position="164"/>
        <end position="191"/>
    </location>
</feature>
<name>A0ABV8JNZ8_9FLAO</name>
<evidence type="ECO:0000256" key="1">
    <source>
        <dbReference type="SAM" id="Phobius"/>
    </source>
</evidence>
<reference evidence="4" key="1">
    <citation type="journal article" date="2019" name="Int. J. Syst. Evol. Microbiol.">
        <title>The Global Catalogue of Microorganisms (GCM) 10K type strain sequencing project: providing services to taxonomists for standard genome sequencing and annotation.</title>
        <authorList>
            <consortium name="The Broad Institute Genomics Platform"/>
            <consortium name="The Broad Institute Genome Sequencing Center for Infectious Disease"/>
            <person name="Wu L."/>
            <person name="Ma J."/>
        </authorList>
    </citation>
    <scope>NUCLEOTIDE SEQUENCE [LARGE SCALE GENOMIC DNA]</scope>
    <source>
        <strain evidence="4">CECT 7477</strain>
    </source>
</reference>
<dbReference type="SMART" id="SM00155">
    <property type="entry name" value="PLDc"/>
    <property type="match status" value="1"/>
</dbReference>
<dbReference type="Gene3D" id="3.30.870.10">
    <property type="entry name" value="Endonuclease Chain A"/>
    <property type="match status" value="1"/>
</dbReference>
<accession>A0ABV8JNZ8</accession>
<feature type="transmembrane region" description="Helical" evidence="1">
    <location>
        <begin position="91"/>
        <end position="109"/>
    </location>
</feature>
<evidence type="ECO:0000313" key="4">
    <source>
        <dbReference type="Proteomes" id="UP001595814"/>
    </source>
</evidence>
<dbReference type="SUPFAM" id="SSF56024">
    <property type="entry name" value="Phospholipase D/nuclease"/>
    <property type="match status" value="1"/>
</dbReference>
<organism evidence="3 4">
    <name type="scientific">Euzebyella saccharophila</name>
    <dbReference type="NCBI Taxonomy" id="679664"/>
    <lineage>
        <taxon>Bacteria</taxon>
        <taxon>Pseudomonadati</taxon>
        <taxon>Bacteroidota</taxon>
        <taxon>Flavobacteriia</taxon>
        <taxon>Flavobacteriales</taxon>
        <taxon>Flavobacteriaceae</taxon>
        <taxon>Euzebyella</taxon>
    </lineage>
</organism>
<dbReference type="RefSeq" id="WP_192462218.1">
    <property type="nucleotide sequence ID" value="NZ_JACYFJ010000003.1"/>
</dbReference>
<gene>
    <name evidence="3" type="ORF">ACFOUT_03210</name>
</gene>
<dbReference type="Proteomes" id="UP001595814">
    <property type="component" value="Unassembled WGS sequence"/>
</dbReference>
<evidence type="ECO:0000313" key="3">
    <source>
        <dbReference type="EMBL" id="MFC4094865.1"/>
    </source>
</evidence>
<evidence type="ECO:0000259" key="2">
    <source>
        <dbReference type="PROSITE" id="PS50035"/>
    </source>
</evidence>
<keyword evidence="1" id="KW-0812">Transmembrane</keyword>
<dbReference type="InterPro" id="IPR001736">
    <property type="entry name" value="PLipase_D/transphosphatidylase"/>
</dbReference>
<protein>
    <submittedName>
        <fullName evidence="3">Phospholipase D family protein</fullName>
    </submittedName>
</protein>
<comment type="caution">
    <text evidence="3">The sequence shown here is derived from an EMBL/GenBank/DDBJ whole genome shotgun (WGS) entry which is preliminary data.</text>
</comment>
<keyword evidence="1" id="KW-1133">Transmembrane helix</keyword>